<dbReference type="AlphaFoldDB" id="A0A3P1SBP8"/>
<sequence length="240" mass="27512">MFMLVDHIHSYLQVLPSWTGLTTRFVAPLFVFFIVEGFFLTRNRRAYAIRLWVGALLMLAGNMLINYAFNKVDLTTGQMSVYSLLQGHNIFFTLALFFTMMQVFERISLSSGLQRGLWILALAPLFLLTLVAEGGIPMLPVFLIFFFLRGRIGAIYSAIAAWAGLLFASELYSYFSTEQVATLWQSLTFNNSFALVTVLIPLAFYNGQRGSNSAFAKWMFYVFYPLHLWVLMILSYLFIR</sequence>
<keyword evidence="1" id="KW-0472">Membrane</keyword>
<feature type="transmembrane region" description="Helical" evidence="1">
    <location>
        <begin position="81"/>
        <end position="104"/>
    </location>
</feature>
<accession>A0A3P1SBP8</accession>
<dbReference type="EMBL" id="RQZF01000015">
    <property type="protein sequence ID" value="RRC94476.1"/>
    <property type="molecule type" value="Genomic_DNA"/>
</dbReference>
<evidence type="ECO:0000313" key="3">
    <source>
        <dbReference type="Proteomes" id="UP000280444"/>
    </source>
</evidence>
<evidence type="ECO:0000313" key="2">
    <source>
        <dbReference type="EMBL" id="RRC94476.1"/>
    </source>
</evidence>
<dbReference type="InterPro" id="IPR008875">
    <property type="entry name" value="TraX"/>
</dbReference>
<keyword evidence="1" id="KW-1133">Transmembrane helix</keyword>
<comment type="caution">
    <text evidence="2">The sequence shown here is derived from an EMBL/GenBank/DDBJ whole genome shotgun (WGS) entry which is preliminary data.</text>
</comment>
<feature type="transmembrane region" description="Helical" evidence="1">
    <location>
        <begin position="187"/>
        <end position="206"/>
    </location>
</feature>
<dbReference type="Proteomes" id="UP000280444">
    <property type="component" value="Unassembled WGS sequence"/>
</dbReference>
<dbReference type="OrthoDB" id="81897at2"/>
<proteinExistence type="predicted"/>
<reference evidence="2 3" key="1">
    <citation type="submission" date="2018-11" db="EMBL/GenBank/DDBJ databases">
        <title>Genomes From Bacteria Associated with the Canine Oral Cavity: a Test Case for Automated Genome-Based Taxonomic Assignment.</title>
        <authorList>
            <person name="Coil D.A."/>
            <person name="Jospin G."/>
            <person name="Darling A.E."/>
            <person name="Wallis C."/>
            <person name="Davis I.J."/>
            <person name="Harris S."/>
            <person name="Eisen J.A."/>
            <person name="Holcombe L.J."/>
            <person name="O'Flynn C."/>
        </authorList>
    </citation>
    <scope>NUCLEOTIDE SEQUENCE [LARGE SCALE GENOMIC DNA]</scope>
    <source>
        <strain evidence="2 3">OH770</strain>
    </source>
</reference>
<name>A0A3P1SBP8_9ACTO</name>
<evidence type="ECO:0000256" key="1">
    <source>
        <dbReference type="SAM" id="Phobius"/>
    </source>
</evidence>
<dbReference type="Pfam" id="PF05857">
    <property type="entry name" value="TraX"/>
    <property type="match status" value="1"/>
</dbReference>
<protein>
    <recommendedName>
        <fullName evidence="4">Conjugal transfer protein TraX</fullName>
    </recommendedName>
</protein>
<feature type="transmembrane region" description="Helical" evidence="1">
    <location>
        <begin position="20"/>
        <end position="40"/>
    </location>
</feature>
<feature type="transmembrane region" description="Helical" evidence="1">
    <location>
        <begin position="218"/>
        <end position="239"/>
    </location>
</feature>
<organism evidence="2 3">
    <name type="scientific">Schaalia canis</name>
    <dbReference type="NCBI Taxonomy" id="100469"/>
    <lineage>
        <taxon>Bacteria</taxon>
        <taxon>Bacillati</taxon>
        <taxon>Actinomycetota</taxon>
        <taxon>Actinomycetes</taxon>
        <taxon>Actinomycetales</taxon>
        <taxon>Actinomycetaceae</taxon>
        <taxon>Schaalia</taxon>
    </lineage>
</organism>
<keyword evidence="1" id="KW-0812">Transmembrane</keyword>
<feature type="transmembrane region" description="Helical" evidence="1">
    <location>
        <begin position="154"/>
        <end position="175"/>
    </location>
</feature>
<gene>
    <name evidence="2" type="ORF">EII11_10050</name>
</gene>
<evidence type="ECO:0008006" key="4">
    <source>
        <dbReference type="Google" id="ProtNLM"/>
    </source>
</evidence>
<feature type="transmembrane region" description="Helical" evidence="1">
    <location>
        <begin position="116"/>
        <end position="148"/>
    </location>
</feature>
<feature type="transmembrane region" description="Helical" evidence="1">
    <location>
        <begin position="47"/>
        <end position="69"/>
    </location>
</feature>
<keyword evidence="3" id="KW-1185">Reference proteome</keyword>